<comment type="caution">
    <text evidence="1">The sequence shown here is derived from an EMBL/GenBank/DDBJ whole genome shotgun (WGS) entry which is preliminary data.</text>
</comment>
<keyword evidence="2" id="KW-1185">Reference proteome</keyword>
<dbReference type="AlphaFoldDB" id="A0AAV9G854"/>
<reference evidence="1" key="2">
    <citation type="submission" date="2023-05" db="EMBL/GenBank/DDBJ databases">
        <authorList>
            <consortium name="Lawrence Berkeley National Laboratory"/>
            <person name="Steindorff A."/>
            <person name="Hensen N."/>
            <person name="Bonometti L."/>
            <person name="Westerberg I."/>
            <person name="Brannstrom I.O."/>
            <person name="Guillou S."/>
            <person name="Cros-Aarteil S."/>
            <person name="Calhoun S."/>
            <person name="Haridas S."/>
            <person name="Kuo A."/>
            <person name="Mondo S."/>
            <person name="Pangilinan J."/>
            <person name="Riley R."/>
            <person name="Labutti K."/>
            <person name="Andreopoulos B."/>
            <person name="Lipzen A."/>
            <person name="Chen C."/>
            <person name="Yanf M."/>
            <person name="Daum C."/>
            <person name="Ng V."/>
            <person name="Clum A."/>
            <person name="Ohm R."/>
            <person name="Martin F."/>
            <person name="Silar P."/>
            <person name="Natvig D."/>
            <person name="Lalanne C."/>
            <person name="Gautier V."/>
            <person name="Ament-Velasquez S.L."/>
            <person name="Kruys A."/>
            <person name="Hutchinson M.I."/>
            <person name="Powell A.J."/>
            <person name="Barry K."/>
            <person name="Miller A.N."/>
            <person name="Grigoriev I.V."/>
            <person name="Debuchy R."/>
            <person name="Gladieux P."/>
            <person name="Thoren M.H."/>
            <person name="Johannesson H."/>
        </authorList>
    </citation>
    <scope>NUCLEOTIDE SEQUENCE</scope>
    <source>
        <strain evidence="1">PSN243</strain>
    </source>
</reference>
<evidence type="ECO:0000313" key="2">
    <source>
        <dbReference type="Proteomes" id="UP001321760"/>
    </source>
</evidence>
<gene>
    <name evidence="1" type="ORF">QBC34DRAFT_385485</name>
</gene>
<dbReference type="EMBL" id="MU865980">
    <property type="protein sequence ID" value="KAK4444210.1"/>
    <property type="molecule type" value="Genomic_DNA"/>
</dbReference>
<sequence>MAPHRGSGCRWKFPINDFNKLHRQFTLRREGYDRITTSIAALAGIIAGRPGIDDAKTAKALTFVAMCFGPLSWVSGIYSMEAFGPDGRFFWQYWVTAVPDDACGLGSVFSLEIQLEWWAGENKTDAIVLIIYYTNASMYSVAQ</sequence>
<reference evidence="1" key="1">
    <citation type="journal article" date="2023" name="Mol. Phylogenet. Evol.">
        <title>Genome-scale phylogeny and comparative genomics of the fungal order Sordariales.</title>
        <authorList>
            <person name="Hensen N."/>
            <person name="Bonometti L."/>
            <person name="Westerberg I."/>
            <person name="Brannstrom I.O."/>
            <person name="Guillou S."/>
            <person name="Cros-Aarteil S."/>
            <person name="Calhoun S."/>
            <person name="Haridas S."/>
            <person name="Kuo A."/>
            <person name="Mondo S."/>
            <person name="Pangilinan J."/>
            <person name="Riley R."/>
            <person name="LaButti K."/>
            <person name="Andreopoulos B."/>
            <person name="Lipzen A."/>
            <person name="Chen C."/>
            <person name="Yan M."/>
            <person name="Daum C."/>
            <person name="Ng V."/>
            <person name="Clum A."/>
            <person name="Steindorff A."/>
            <person name="Ohm R.A."/>
            <person name="Martin F."/>
            <person name="Silar P."/>
            <person name="Natvig D.O."/>
            <person name="Lalanne C."/>
            <person name="Gautier V."/>
            <person name="Ament-Velasquez S.L."/>
            <person name="Kruys A."/>
            <person name="Hutchinson M.I."/>
            <person name="Powell A.J."/>
            <person name="Barry K."/>
            <person name="Miller A.N."/>
            <person name="Grigoriev I.V."/>
            <person name="Debuchy R."/>
            <person name="Gladieux P."/>
            <person name="Hiltunen Thoren M."/>
            <person name="Johannesson H."/>
        </authorList>
    </citation>
    <scope>NUCLEOTIDE SEQUENCE</scope>
    <source>
        <strain evidence="1">PSN243</strain>
    </source>
</reference>
<proteinExistence type="predicted"/>
<accession>A0AAV9G854</accession>
<dbReference type="Proteomes" id="UP001321760">
    <property type="component" value="Unassembled WGS sequence"/>
</dbReference>
<dbReference type="Gene3D" id="1.20.58.340">
    <property type="entry name" value="Magnesium transport protein CorA, transmembrane region"/>
    <property type="match status" value="1"/>
</dbReference>
<name>A0AAV9G854_9PEZI</name>
<protein>
    <submittedName>
        <fullName evidence="1">Uncharacterized protein</fullName>
    </submittedName>
</protein>
<organism evidence="1 2">
    <name type="scientific">Podospora aff. communis PSN243</name>
    <dbReference type="NCBI Taxonomy" id="3040156"/>
    <lineage>
        <taxon>Eukaryota</taxon>
        <taxon>Fungi</taxon>
        <taxon>Dikarya</taxon>
        <taxon>Ascomycota</taxon>
        <taxon>Pezizomycotina</taxon>
        <taxon>Sordariomycetes</taxon>
        <taxon>Sordariomycetidae</taxon>
        <taxon>Sordariales</taxon>
        <taxon>Podosporaceae</taxon>
        <taxon>Podospora</taxon>
    </lineage>
</organism>
<evidence type="ECO:0000313" key="1">
    <source>
        <dbReference type="EMBL" id="KAK4444210.1"/>
    </source>
</evidence>